<feature type="non-terminal residue" evidence="1">
    <location>
        <position position="42"/>
    </location>
</feature>
<accession>A0A0F9IH44</accession>
<gene>
    <name evidence="1" type="ORF">LCGC14_1580150</name>
</gene>
<proteinExistence type="predicted"/>
<dbReference type="EMBL" id="LAZR01012425">
    <property type="protein sequence ID" value="KKM26901.1"/>
    <property type="molecule type" value="Genomic_DNA"/>
</dbReference>
<reference evidence="1" key="1">
    <citation type="journal article" date="2015" name="Nature">
        <title>Complex archaea that bridge the gap between prokaryotes and eukaryotes.</title>
        <authorList>
            <person name="Spang A."/>
            <person name="Saw J.H."/>
            <person name="Jorgensen S.L."/>
            <person name="Zaremba-Niedzwiedzka K."/>
            <person name="Martijn J."/>
            <person name="Lind A.E."/>
            <person name="van Eijk R."/>
            <person name="Schleper C."/>
            <person name="Guy L."/>
            <person name="Ettema T.J."/>
        </authorList>
    </citation>
    <scope>NUCLEOTIDE SEQUENCE</scope>
</reference>
<name>A0A0F9IH44_9ZZZZ</name>
<organism evidence="1">
    <name type="scientific">marine sediment metagenome</name>
    <dbReference type="NCBI Taxonomy" id="412755"/>
    <lineage>
        <taxon>unclassified sequences</taxon>
        <taxon>metagenomes</taxon>
        <taxon>ecological metagenomes</taxon>
    </lineage>
</organism>
<evidence type="ECO:0000313" key="1">
    <source>
        <dbReference type="EMBL" id="KKM26901.1"/>
    </source>
</evidence>
<protein>
    <submittedName>
        <fullName evidence="1">Uncharacterized protein</fullName>
    </submittedName>
</protein>
<dbReference type="AlphaFoldDB" id="A0A0F9IH44"/>
<comment type="caution">
    <text evidence="1">The sequence shown here is derived from an EMBL/GenBank/DDBJ whole genome shotgun (WGS) entry which is preliminary data.</text>
</comment>
<sequence length="42" mass="4444">MTVTVTTAKDLAKVRILPDSRGIKPTVKGDTMTFELPGAGQV</sequence>